<name>A0AAW1LKB4_SAPOF</name>
<comment type="function">
    <text evidence="2">Plant non-specific lipid-transfer proteins transfer phospholipids as well as galactolipids across membranes. May play a role in wax or cutin deposition in the cell walls of expanding epidermal cells and certain secretory tissues.</text>
</comment>
<dbReference type="GO" id="GO:0006869">
    <property type="term" value="P:lipid transport"/>
    <property type="evidence" value="ECO:0007669"/>
    <property type="project" value="InterPro"/>
</dbReference>
<sequence length="118" mass="12119">MRTVSVLVAICMLAIAASYAAEAAVSCTDVDKNLKPCVQHLQSGAGSQATPPADCCAGVKSVKSLADTTGEHKAVCQCMKGIAAKVTGINYDLAAKLPNHCGVTMSYTINPNTDCSKV</sequence>
<dbReference type="SMART" id="SM00499">
    <property type="entry name" value="AAI"/>
    <property type="match status" value="1"/>
</dbReference>
<dbReference type="Pfam" id="PF00234">
    <property type="entry name" value="Tryp_alpha_amyl"/>
    <property type="match status" value="1"/>
</dbReference>
<comment type="caution">
    <text evidence="5">The sequence shown here is derived from an EMBL/GenBank/DDBJ whole genome shotgun (WGS) entry which is preliminary data.</text>
</comment>
<dbReference type="PRINTS" id="PR00382">
    <property type="entry name" value="LIPIDTRNSFER"/>
</dbReference>
<protein>
    <recommendedName>
        <fullName evidence="2">Non-specific lipid-transfer protein</fullName>
    </recommendedName>
</protein>
<feature type="chain" id="PRO_5043373908" description="Non-specific lipid-transfer protein" evidence="3">
    <location>
        <begin position="21"/>
        <end position="118"/>
    </location>
</feature>
<dbReference type="CDD" id="cd01960">
    <property type="entry name" value="nsLTP1"/>
    <property type="match status" value="1"/>
</dbReference>
<evidence type="ECO:0000313" key="5">
    <source>
        <dbReference type="EMBL" id="KAK9734257.1"/>
    </source>
</evidence>
<evidence type="ECO:0000259" key="4">
    <source>
        <dbReference type="SMART" id="SM00499"/>
    </source>
</evidence>
<proteinExistence type="inferred from homology"/>
<keyword evidence="3" id="KW-0732">Signal</keyword>
<feature type="signal peptide" evidence="3">
    <location>
        <begin position="1"/>
        <end position="20"/>
    </location>
</feature>
<dbReference type="Proteomes" id="UP001443914">
    <property type="component" value="Unassembled WGS sequence"/>
</dbReference>
<dbReference type="GO" id="GO:0008289">
    <property type="term" value="F:lipid binding"/>
    <property type="evidence" value="ECO:0007669"/>
    <property type="project" value="UniProtKB-KW"/>
</dbReference>
<accession>A0AAW1LKB4</accession>
<dbReference type="Gene3D" id="1.10.110.10">
    <property type="entry name" value="Plant lipid-transfer and hydrophobic proteins"/>
    <property type="match status" value="1"/>
</dbReference>
<keyword evidence="2" id="KW-0446">Lipid-binding</keyword>
<dbReference type="InterPro" id="IPR036312">
    <property type="entry name" value="Bifun_inhib/LTP/seed_sf"/>
</dbReference>
<evidence type="ECO:0000256" key="2">
    <source>
        <dbReference type="RuleBase" id="RU000628"/>
    </source>
</evidence>
<evidence type="ECO:0000256" key="3">
    <source>
        <dbReference type="SAM" id="SignalP"/>
    </source>
</evidence>
<dbReference type="EMBL" id="JBDFQZ010000004">
    <property type="protein sequence ID" value="KAK9734257.1"/>
    <property type="molecule type" value="Genomic_DNA"/>
</dbReference>
<dbReference type="PANTHER" id="PTHR33076">
    <property type="entry name" value="NON-SPECIFIC LIPID-TRANSFER PROTEIN 2-RELATED"/>
    <property type="match status" value="1"/>
</dbReference>
<dbReference type="AlphaFoldDB" id="A0AAW1LKB4"/>
<keyword evidence="6" id="KW-1185">Reference proteome</keyword>
<gene>
    <name evidence="5" type="ORF">RND81_04G126700</name>
</gene>
<dbReference type="InterPro" id="IPR000528">
    <property type="entry name" value="Plant_nsLTP"/>
</dbReference>
<evidence type="ECO:0000313" key="6">
    <source>
        <dbReference type="Proteomes" id="UP001443914"/>
    </source>
</evidence>
<dbReference type="InterPro" id="IPR016140">
    <property type="entry name" value="Bifunc_inhib/LTP/seed_store"/>
</dbReference>
<organism evidence="5 6">
    <name type="scientific">Saponaria officinalis</name>
    <name type="common">Common soapwort</name>
    <name type="synonym">Lychnis saponaria</name>
    <dbReference type="NCBI Taxonomy" id="3572"/>
    <lineage>
        <taxon>Eukaryota</taxon>
        <taxon>Viridiplantae</taxon>
        <taxon>Streptophyta</taxon>
        <taxon>Embryophyta</taxon>
        <taxon>Tracheophyta</taxon>
        <taxon>Spermatophyta</taxon>
        <taxon>Magnoliopsida</taxon>
        <taxon>eudicotyledons</taxon>
        <taxon>Gunneridae</taxon>
        <taxon>Pentapetalae</taxon>
        <taxon>Caryophyllales</taxon>
        <taxon>Caryophyllaceae</taxon>
        <taxon>Caryophylleae</taxon>
        <taxon>Saponaria</taxon>
    </lineage>
</organism>
<comment type="similarity">
    <text evidence="1 2">Belongs to the plant LTP family.</text>
</comment>
<feature type="domain" description="Bifunctional inhibitor/plant lipid transfer protein/seed storage helical" evidence="4">
    <location>
        <begin position="27"/>
        <end position="115"/>
    </location>
</feature>
<dbReference type="SUPFAM" id="SSF47699">
    <property type="entry name" value="Bifunctional inhibitor/lipid-transfer protein/seed storage 2S albumin"/>
    <property type="match status" value="1"/>
</dbReference>
<reference evidence="5" key="1">
    <citation type="submission" date="2024-03" db="EMBL/GenBank/DDBJ databases">
        <title>WGS assembly of Saponaria officinalis var. Norfolk2.</title>
        <authorList>
            <person name="Jenkins J."/>
            <person name="Shu S."/>
            <person name="Grimwood J."/>
            <person name="Barry K."/>
            <person name="Goodstein D."/>
            <person name="Schmutz J."/>
            <person name="Leebens-Mack J."/>
            <person name="Osbourn A."/>
        </authorList>
    </citation>
    <scope>NUCLEOTIDE SEQUENCE [LARGE SCALE GENOMIC DNA]</scope>
    <source>
        <strain evidence="5">JIC</strain>
    </source>
</reference>
<evidence type="ECO:0000256" key="1">
    <source>
        <dbReference type="ARBA" id="ARBA00009748"/>
    </source>
</evidence>
<keyword evidence="2" id="KW-0813">Transport</keyword>